<gene>
    <name evidence="1" type="ORF">ACFQO7_16260</name>
</gene>
<organism evidence="1 2">
    <name type="scientific">Catellatospora aurea</name>
    <dbReference type="NCBI Taxonomy" id="1337874"/>
    <lineage>
        <taxon>Bacteria</taxon>
        <taxon>Bacillati</taxon>
        <taxon>Actinomycetota</taxon>
        <taxon>Actinomycetes</taxon>
        <taxon>Micromonosporales</taxon>
        <taxon>Micromonosporaceae</taxon>
        <taxon>Catellatospora</taxon>
    </lineage>
</organism>
<evidence type="ECO:0000313" key="2">
    <source>
        <dbReference type="Proteomes" id="UP001596392"/>
    </source>
</evidence>
<reference evidence="2" key="1">
    <citation type="journal article" date="2019" name="Int. J. Syst. Evol. Microbiol.">
        <title>The Global Catalogue of Microorganisms (GCM) 10K type strain sequencing project: providing services to taxonomists for standard genome sequencing and annotation.</title>
        <authorList>
            <consortium name="The Broad Institute Genomics Platform"/>
            <consortium name="The Broad Institute Genome Sequencing Center for Infectious Disease"/>
            <person name="Wu L."/>
            <person name="Ma J."/>
        </authorList>
    </citation>
    <scope>NUCLEOTIDE SEQUENCE [LARGE SCALE GENOMIC DNA]</scope>
    <source>
        <strain evidence="2">CGMCC 1.9106</strain>
    </source>
</reference>
<comment type="caution">
    <text evidence="1">The sequence shown here is derived from an EMBL/GenBank/DDBJ whole genome shotgun (WGS) entry which is preliminary data.</text>
</comment>
<dbReference type="EMBL" id="JBHTAC010000014">
    <property type="protein sequence ID" value="MFC7244025.1"/>
    <property type="molecule type" value="Genomic_DNA"/>
</dbReference>
<sequence length="117" mass="12052">MMTTAQRWSTAFAWLGTGTLAGVYADGAALWIGVGLLGAGLLLTLVRPGGDATLLPTPVRTGSDGQPGLDGLGTRVQEILRLAEEQADDHLAEARRKAEQIVAAAHAEAARISGGHP</sequence>
<accession>A0ABW2GVW0</accession>
<protein>
    <submittedName>
        <fullName evidence="1">Uncharacterized protein</fullName>
    </submittedName>
</protein>
<dbReference type="Proteomes" id="UP001596392">
    <property type="component" value="Unassembled WGS sequence"/>
</dbReference>
<dbReference type="RefSeq" id="WP_376807104.1">
    <property type="nucleotide sequence ID" value="NZ_JBHTAC010000014.1"/>
</dbReference>
<proteinExistence type="predicted"/>
<name>A0ABW2GVW0_9ACTN</name>
<evidence type="ECO:0000313" key="1">
    <source>
        <dbReference type="EMBL" id="MFC7244025.1"/>
    </source>
</evidence>
<keyword evidence="2" id="KW-1185">Reference proteome</keyword>